<dbReference type="InterPro" id="IPR036291">
    <property type="entry name" value="NAD(P)-bd_dom_sf"/>
</dbReference>
<dbReference type="Pfam" id="PF01408">
    <property type="entry name" value="GFO_IDH_MocA"/>
    <property type="match status" value="1"/>
</dbReference>
<reference evidence="2 3" key="1">
    <citation type="submission" date="2018-03" db="EMBL/GenBank/DDBJ databases">
        <title>Massilia armeniaca sp. nov., isolated from desert soil.</title>
        <authorList>
            <person name="Huang H."/>
            <person name="Ren M."/>
        </authorList>
    </citation>
    <scope>NUCLEOTIDE SEQUENCE [LARGE SCALE GENOMIC DNA]</scope>
    <source>
        <strain evidence="2 3">ZMN-3</strain>
    </source>
</reference>
<dbReference type="InterPro" id="IPR000683">
    <property type="entry name" value="Gfo/Idh/MocA-like_OxRdtase_N"/>
</dbReference>
<keyword evidence="3" id="KW-1185">Reference proteome</keyword>
<dbReference type="SUPFAM" id="SSF51735">
    <property type="entry name" value="NAD(P)-binding Rossmann-fold domains"/>
    <property type="match status" value="1"/>
</dbReference>
<feature type="domain" description="Gfo/Idh/MocA-like oxidoreductase N-terminal" evidence="1">
    <location>
        <begin position="33"/>
        <end position="142"/>
    </location>
</feature>
<name>A0A2R4C3X3_9BURK</name>
<evidence type="ECO:0000313" key="2">
    <source>
        <dbReference type="EMBL" id="AVR94303.1"/>
    </source>
</evidence>
<dbReference type="EMBL" id="CP028324">
    <property type="protein sequence ID" value="AVR94303.1"/>
    <property type="molecule type" value="Genomic_DNA"/>
</dbReference>
<organism evidence="2 3">
    <name type="scientific">Pseudoduganella armeniaca</name>
    <dbReference type="NCBI Taxonomy" id="2072590"/>
    <lineage>
        <taxon>Bacteria</taxon>
        <taxon>Pseudomonadati</taxon>
        <taxon>Pseudomonadota</taxon>
        <taxon>Betaproteobacteria</taxon>
        <taxon>Burkholderiales</taxon>
        <taxon>Oxalobacteraceae</taxon>
        <taxon>Telluria group</taxon>
        <taxon>Pseudoduganella</taxon>
    </lineage>
</organism>
<dbReference type="Gene3D" id="3.30.360.10">
    <property type="entry name" value="Dihydrodipicolinate Reductase, domain 2"/>
    <property type="match status" value="1"/>
</dbReference>
<dbReference type="KEGG" id="masz:C9I28_00200"/>
<proteinExistence type="predicted"/>
<dbReference type="Proteomes" id="UP000240505">
    <property type="component" value="Chromosome"/>
</dbReference>
<protein>
    <recommendedName>
        <fullName evidence="1">Gfo/Idh/MocA-like oxidoreductase N-terminal domain-containing protein</fullName>
    </recommendedName>
</protein>
<accession>A0A2R4C3X3</accession>
<dbReference type="PANTHER" id="PTHR43249:SF1">
    <property type="entry name" value="D-GLUCOSIDE 3-DEHYDROGENASE"/>
    <property type="match status" value="1"/>
</dbReference>
<dbReference type="OrthoDB" id="9801953at2"/>
<evidence type="ECO:0000259" key="1">
    <source>
        <dbReference type="Pfam" id="PF01408"/>
    </source>
</evidence>
<dbReference type="GO" id="GO:0000166">
    <property type="term" value="F:nucleotide binding"/>
    <property type="evidence" value="ECO:0007669"/>
    <property type="project" value="InterPro"/>
</dbReference>
<evidence type="ECO:0000313" key="3">
    <source>
        <dbReference type="Proteomes" id="UP000240505"/>
    </source>
</evidence>
<sequence length="332" mass="35717">MAEPVSAPLQVLLVGLGQIGVGYDLQLDEASIYSHARAFDRHPAYRLAAGVDGNPDSRAIFTQHYGAPAYATVEEALAAQVALDVLVIAVPTPAHGAVLRAVLAARQPRAVLCEKPLADSLEEARAMVATCAARGVALYVNYMRRSDSAVIAVAERLRSGAITGPVKGVCWYSKGLRHNGSHFVNLLEYWLGPLAGHQLIEAGRPWHDDDAEPDVQLRFERGNVTLLAAREEAFSHYTIELVAGNGRLRYEQGGRLVLWQPAEAAALAGYRTLAPQAQELPTGMQRYQWHVADQLAAALAGQPHVLCDGGAALATLEHVQQIIDESLGRMSA</sequence>
<dbReference type="InterPro" id="IPR052515">
    <property type="entry name" value="Gfo/Idh/MocA_Oxidoreductase"/>
</dbReference>
<dbReference type="Gene3D" id="3.40.50.720">
    <property type="entry name" value="NAD(P)-binding Rossmann-like Domain"/>
    <property type="match status" value="1"/>
</dbReference>
<dbReference type="AlphaFoldDB" id="A0A2R4C3X3"/>
<gene>
    <name evidence="2" type="ORF">C9I28_00200</name>
</gene>
<dbReference type="PANTHER" id="PTHR43249">
    <property type="entry name" value="UDP-N-ACETYL-2-AMINO-2-DEOXY-D-GLUCURONATE OXIDASE"/>
    <property type="match status" value="1"/>
</dbReference>